<protein>
    <recommendedName>
        <fullName evidence="2">DUF1206 domain-containing protein</fullName>
    </recommendedName>
</protein>
<feature type="domain" description="DUF1206" evidence="2">
    <location>
        <begin position="110"/>
        <end position="174"/>
    </location>
</feature>
<feature type="transmembrane region" description="Helical" evidence="1">
    <location>
        <begin position="69"/>
        <end position="91"/>
    </location>
</feature>
<dbReference type="Proteomes" id="UP000516957">
    <property type="component" value="Unassembled WGS sequence"/>
</dbReference>
<feature type="domain" description="DUF1206" evidence="2">
    <location>
        <begin position="24"/>
        <end position="91"/>
    </location>
</feature>
<feature type="transmembrane region" description="Helical" evidence="1">
    <location>
        <begin position="21"/>
        <end position="45"/>
    </location>
</feature>
<evidence type="ECO:0000256" key="1">
    <source>
        <dbReference type="SAM" id="Phobius"/>
    </source>
</evidence>
<dbReference type="EMBL" id="JACCBE010000001">
    <property type="protein sequence ID" value="NYD58824.1"/>
    <property type="molecule type" value="Genomic_DNA"/>
</dbReference>
<sequence length="271" mass="28250">MNRSASDLGHQAEDHRWVDHAARAGMVAYGVVNLLIAWLALQLAFGDREGSTSSSGAMSQLAQQPFGKVLVWLVAVGMLLLVGWRAIEAAFGHDDEDGAKRTAKRVFSGGKALIYLAIAISAIRVATGSSGGGGGGTDSTTKKLMDLPAGQTLVFLVGAGIVGYGIFQIYHAWSGNFRDNLTAEGERGGSGTAYVAFGTAGYTAKGIAIGIVGSLFLYAAWTHSAKKSGGLDVALQKVLQQPFGPFLLGVLALGIGAYGLFCFARARHLSR</sequence>
<feature type="transmembrane region" description="Helical" evidence="1">
    <location>
        <begin position="153"/>
        <end position="173"/>
    </location>
</feature>
<keyword evidence="1" id="KW-1133">Transmembrane helix</keyword>
<accession>A0A7Y9JTH0</accession>
<feature type="transmembrane region" description="Helical" evidence="1">
    <location>
        <begin position="194"/>
        <end position="221"/>
    </location>
</feature>
<feature type="transmembrane region" description="Helical" evidence="1">
    <location>
        <begin position="243"/>
        <end position="264"/>
    </location>
</feature>
<proteinExistence type="predicted"/>
<keyword evidence="4" id="KW-1185">Reference proteome</keyword>
<feature type="domain" description="DUF1206" evidence="2">
    <location>
        <begin position="200"/>
        <end position="267"/>
    </location>
</feature>
<feature type="transmembrane region" description="Helical" evidence="1">
    <location>
        <begin position="112"/>
        <end position="133"/>
    </location>
</feature>
<evidence type="ECO:0000259" key="2">
    <source>
        <dbReference type="Pfam" id="PF06724"/>
    </source>
</evidence>
<keyword evidence="1" id="KW-0472">Membrane</keyword>
<evidence type="ECO:0000313" key="3">
    <source>
        <dbReference type="EMBL" id="NYD58824.1"/>
    </source>
</evidence>
<dbReference type="Pfam" id="PF06724">
    <property type="entry name" value="DUF1206"/>
    <property type="match status" value="3"/>
</dbReference>
<organism evidence="3 4">
    <name type="scientific">Nocardioides marinisabuli</name>
    <dbReference type="NCBI Taxonomy" id="419476"/>
    <lineage>
        <taxon>Bacteria</taxon>
        <taxon>Bacillati</taxon>
        <taxon>Actinomycetota</taxon>
        <taxon>Actinomycetes</taxon>
        <taxon>Propionibacteriales</taxon>
        <taxon>Nocardioidaceae</taxon>
        <taxon>Nocardioides</taxon>
    </lineage>
</organism>
<name>A0A7Y9JTH0_9ACTN</name>
<reference evidence="3 4" key="1">
    <citation type="submission" date="2020-07" db="EMBL/GenBank/DDBJ databases">
        <title>Sequencing the genomes of 1000 actinobacteria strains.</title>
        <authorList>
            <person name="Klenk H.-P."/>
        </authorList>
    </citation>
    <scope>NUCLEOTIDE SEQUENCE [LARGE SCALE GENOMIC DNA]</scope>
    <source>
        <strain evidence="3 4">DSM 18965</strain>
    </source>
</reference>
<dbReference type="InterPro" id="IPR009597">
    <property type="entry name" value="DUF1206"/>
</dbReference>
<evidence type="ECO:0000313" key="4">
    <source>
        <dbReference type="Proteomes" id="UP000516957"/>
    </source>
</evidence>
<comment type="caution">
    <text evidence="3">The sequence shown here is derived from an EMBL/GenBank/DDBJ whole genome shotgun (WGS) entry which is preliminary data.</text>
</comment>
<gene>
    <name evidence="3" type="ORF">BKA08_003062</name>
</gene>
<keyword evidence="1" id="KW-0812">Transmembrane</keyword>
<dbReference type="RefSeq" id="WP_179616374.1">
    <property type="nucleotide sequence ID" value="NZ_CP059163.1"/>
</dbReference>
<dbReference type="AlphaFoldDB" id="A0A7Y9JTH0"/>